<dbReference type="InterPro" id="IPR016024">
    <property type="entry name" value="ARM-type_fold"/>
</dbReference>
<dbReference type="VEuPathDB" id="FungiDB:PPTG_12461"/>
<evidence type="ECO:0000313" key="2">
    <source>
        <dbReference type="EMBL" id="ETN07941.1"/>
    </source>
</evidence>
<name>W2Q4Z4_PHYN3</name>
<dbReference type="SUPFAM" id="SSF48371">
    <property type="entry name" value="ARM repeat"/>
    <property type="match status" value="1"/>
</dbReference>
<dbReference type="PANTHER" id="PTHR23315">
    <property type="entry name" value="U BOX DOMAIN-CONTAINING"/>
    <property type="match status" value="1"/>
</dbReference>
<dbReference type="PANTHER" id="PTHR23315:SF7">
    <property type="entry name" value="U-BOX DOMAIN-CONTAINING PROTEIN 4"/>
    <property type="match status" value="1"/>
</dbReference>
<reference evidence="2 3" key="2">
    <citation type="submission" date="2013-11" db="EMBL/GenBank/DDBJ databases">
        <title>The Genome Sequence of Phytophthora parasitica INRA-310.</title>
        <authorList>
            <consortium name="The Broad Institute Genomics Platform"/>
            <person name="Russ C."/>
            <person name="Tyler B."/>
            <person name="Panabieres F."/>
            <person name="Shan W."/>
            <person name="Tripathy S."/>
            <person name="Grunwald N."/>
            <person name="Machado M."/>
            <person name="Johnson C.S."/>
            <person name="Arredondo F."/>
            <person name="Hong C."/>
            <person name="Coffey M."/>
            <person name="Young S.K."/>
            <person name="Zeng Q."/>
            <person name="Gargeya S."/>
            <person name="Fitzgerald M."/>
            <person name="Abouelleil A."/>
            <person name="Alvarado L."/>
            <person name="Chapman S.B."/>
            <person name="Gainer-Dewar J."/>
            <person name="Goldberg J."/>
            <person name="Griggs A."/>
            <person name="Gujja S."/>
            <person name="Hansen M."/>
            <person name="Howarth C."/>
            <person name="Imamovic A."/>
            <person name="Ireland A."/>
            <person name="Larimer J."/>
            <person name="McCowan C."/>
            <person name="Murphy C."/>
            <person name="Pearson M."/>
            <person name="Poon T.W."/>
            <person name="Priest M."/>
            <person name="Roberts A."/>
            <person name="Saif S."/>
            <person name="Shea T."/>
            <person name="Sykes S."/>
            <person name="Wortman J."/>
            <person name="Nusbaum C."/>
            <person name="Birren B."/>
        </authorList>
    </citation>
    <scope>NUCLEOTIDE SEQUENCE [LARGE SCALE GENOMIC DNA]</scope>
    <source>
        <strain evidence="2 3">INRA-310</strain>
    </source>
</reference>
<dbReference type="GeneID" id="20181921"/>
<dbReference type="InterPro" id="IPR011989">
    <property type="entry name" value="ARM-like"/>
</dbReference>
<feature type="repeat" description="ARM" evidence="1">
    <location>
        <begin position="169"/>
        <end position="211"/>
    </location>
</feature>
<dbReference type="Pfam" id="PF00514">
    <property type="entry name" value="Arm"/>
    <property type="match status" value="1"/>
</dbReference>
<dbReference type="Gene3D" id="1.25.10.10">
    <property type="entry name" value="Leucine-rich Repeat Variant"/>
    <property type="match status" value="1"/>
</dbReference>
<evidence type="ECO:0008006" key="4">
    <source>
        <dbReference type="Google" id="ProtNLM"/>
    </source>
</evidence>
<dbReference type="PROSITE" id="PS50176">
    <property type="entry name" value="ARM_REPEAT"/>
    <property type="match status" value="1"/>
</dbReference>
<proteinExistence type="predicted"/>
<dbReference type="RefSeq" id="XP_008906745.1">
    <property type="nucleotide sequence ID" value="XM_008908497.1"/>
</dbReference>
<dbReference type="EMBL" id="KI669590">
    <property type="protein sequence ID" value="ETN07941.1"/>
    <property type="molecule type" value="Genomic_DNA"/>
</dbReference>
<evidence type="ECO:0000256" key="1">
    <source>
        <dbReference type="PROSITE-ProRule" id="PRU00259"/>
    </source>
</evidence>
<dbReference type="OMA" id="KEHAICI"/>
<dbReference type="Proteomes" id="UP000018817">
    <property type="component" value="Unassembled WGS sequence"/>
</dbReference>
<accession>W2Q4Z4</accession>
<protein>
    <recommendedName>
        <fullName evidence="4">Condensin complex subunit 1 C-terminal domain-containing protein</fullName>
    </recommendedName>
</protein>
<reference evidence="3" key="1">
    <citation type="submission" date="2011-12" db="EMBL/GenBank/DDBJ databases">
        <authorList>
            <consortium name="The Broad Institute Genome Sequencing Platform"/>
            <person name="Russ C."/>
            <person name="Tyler B."/>
            <person name="Panabieres F."/>
            <person name="Shan W."/>
            <person name="Tripathy S."/>
            <person name="Grunwald N."/>
            <person name="Machado M."/>
            <person name="Young S.K."/>
            <person name="Zeng Q."/>
            <person name="Gargeya S."/>
            <person name="Fitzgerald M."/>
            <person name="Haas B."/>
            <person name="Abouelleil A."/>
            <person name="Alvarado L."/>
            <person name="Arachchi H.M."/>
            <person name="Berlin A."/>
            <person name="Chapman S.B."/>
            <person name="Gearin G."/>
            <person name="Goldberg J."/>
            <person name="Griggs A."/>
            <person name="Gujja S."/>
            <person name="Hansen M."/>
            <person name="Heiman D."/>
            <person name="Howarth C."/>
            <person name="Larimer J."/>
            <person name="Lui A."/>
            <person name="MacDonald P.J.P."/>
            <person name="McCowen C."/>
            <person name="Montmayeur A."/>
            <person name="Murphy C."/>
            <person name="Neiman D."/>
            <person name="Pearson M."/>
            <person name="Priest M."/>
            <person name="Roberts A."/>
            <person name="Saif S."/>
            <person name="Shea T."/>
            <person name="Sisk P."/>
            <person name="Stolte C."/>
            <person name="Sykes S."/>
            <person name="Wortman J."/>
            <person name="Nusbaum C."/>
            <person name="Birren B."/>
        </authorList>
    </citation>
    <scope>NUCLEOTIDE SEQUENCE [LARGE SCALE GENOMIC DNA]</scope>
    <source>
        <strain evidence="3">INRA-310</strain>
    </source>
</reference>
<dbReference type="AlphaFoldDB" id="W2Q4Z4"/>
<gene>
    <name evidence="2" type="ORF">PPTG_12461</name>
</gene>
<sequence>MVEIGAISLLMALLRDGTEGQKEHVLLTLGSLAEYHSQKIVDEGGVDPFLSLLRTGNKEQKMVAAQILGWIAHSNEEQRREIISDEVIELLVELLRSGSHEEKDKGVFALCYLTDRGRTNTRALATRTIISLLVPFLREGRDEQKHFVVNAFGRLARIDTCKKMIVECGAIAPLVDLLKSDNTANKERAAIVLGRLAANDAANRDVMKRHGAVNLLKKFLRTGNRQQKRKVETALQSIGEESGRKQCRR</sequence>
<evidence type="ECO:0000313" key="3">
    <source>
        <dbReference type="Proteomes" id="UP000018817"/>
    </source>
</evidence>
<dbReference type="SMART" id="SM00185">
    <property type="entry name" value="ARM"/>
    <property type="match status" value="3"/>
</dbReference>
<dbReference type="InterPro" id="IPR000225">
    <property type="entry name" value="Armadillo"/>
</dbReference>
<dbReference type="STRING" id="761204.W2Q4Z4"/>
<organism evidence="2 3">
    <name type="scientific">Phytophthora nicotianae (strain INRA-310)</name>
    <name type="common">Phytophthora parasitica</name>
    <dbReference type="NCBI Taxonomy" id="761204"/>
    <lineage>
        <taxon>Eukaryota</taxon>
        <taxon>Sar</taxon>
        <taxon>Stramenopiles</taxon>
        <taxon>Oomycota</taxon>
        <taxon>Peronosporomycetes</taxon>
        <taxon>Peronosporales</taxon>
        <taxon>Peronosporaceae</taxon>
        <taxon>Phytophthora</taxon>
    </lineage>
</organism>